<dbReference type="GO" id="GO:0008982">
    <property type="term" value="F:protein-N(PI)-phosphohistidine-sugar phosphotransferase activity"/>
    <property type="evidence" value="ECO:0007669"/>
    <property type="project" value="InterPro"/>
</dbReference>
<dbReference type="SUPFAM" id="SSF52794">
    <property type="entry name" value="PTS system IIB component-like"/>
    <property type="match status" value="1"/>
</dbReference>
<dbReference type="PROSITE" id="PS51257">
    <property type="entry name" value="PROKAR_LIPOPROTEIN"/>
    <property type="match status" value="1"/>
</dbReference>
<dbReference type="PROSITE" id="PS51099">
    <property type="entry name" value="PTS_EIIB_TYPE_2"/>
    <property type="match status" value="1"/>
</dbReference>
<dbReference type="EMBL" id="OBEK01000004">
    <property type="protein sequence ID" value="SNZ15691.1"/>
    <property type="molecule type" value="Genomic_DNA"/>
</dbReference>
<dbReference type="CDD" id="cd05563">
    <property type="entry name" value="PTS_IIB_ascorbate"/>
    <property type="match status" value="1"/>
</dbReference>
<dbReference type="OrthoDB" id="6603449at2"/>
<gene>
    <name evidence="4" type="ORF">SAMN05421503_2716</name>
</gene>
<dbReference type="GO" id="GO:0009401">
    <property type="term" value="P:phosphoenolpyruvate-dependent sugar phosphotransferase system"/>
    <property type="evidence" value="ECO:0007669"/>
    <property type="project" value="InterPro"/>
</dbReference>
<evidence type="ECO:0000259" key="3">
    <source>
        <dbReference type="PROSITE" id="PS51099"/>
    </source>
</evidence>
<sequence>MKKLNILFVCGAGLGSSFACQMAAEDVLTKLGVEARLDHSDISSAASAKPDIIITAQNFQSQFEKFSIDSNQTTIVYLRNIVSKQEIEDKITPILKDKGALV</sequence>
<dbReference type="Proteomes" id="UP000219356">
    <property type="component" value="Unassembled WGS sequence"/>
</dbReference>
<accession>A0A285P738</accession>
<keyword evidence="2" id="KW-0732">Signal</keyword>
<dbReference type="InterPro" id="IPR013011">
    <property type="entry name" value="PTS_EIIB_2"/>
</dbReference>
<evidence type="ECO:0000256" key="2">
    <source>
        <dbReference type="SAM" id="SignalP"/>
    </source>
</evidence>
<feature type="signal peptide" evidence="2">
    <location>
        <begin position="1"/>
        <end position="19"/>
    </location>
</feature>
<reference evidence="5" key="1">
    <citation type="submission" date="2017-09" db="EMBL/GenBank/DDBJ databases">
        <authorList>
            <person name="Varghese N."/>
            <person name="Submissions S."/>
        </authorList>
    </citation>
    <scope>NUCLEOTIDE SEQUENCE [LARGE SCALE GENOMIC DNA]</scope>
    <source>
        <strain evidence="5">CGMCC 1.8913</strain>
    </source>
</reference>
<name>A0A285P738_9BACI</name>
<dbReference type="RefSeq" id="WP_097042940.1">
    <property type="nucleotide sequence ID" value="NZ_OBEK01000004.1"/>
</dbReference>
<evidence type="ECO:0000256" key="1">
    <source>
        <dbReference type="ARBA" id="ARBA00022679"/>
    </source>
</evidence>
<dbReference type="Gene3D" id="3.40.50.2300">
    <property type="match status" value="1"/>
</dbReference>
<proteinExistence type="predicted"/>
<keyword evidence="1" id="KW-0808">Transferase</keyword>
<feature type="chain" id="PRO_5039340159" evidence="2">
    <location>
        <begin position="20"/>
        <end position="102"/>
    </location>
</feature>
<dbReference type="InterPro" id="IPR036095">
    <property type="entry name" value="PTS_EIIB-like_sf"/>
</dbReference>
<dbReference type="InterPro" id="IPR003501">
    <property type="entry name" value="PTS_EIIB_2/3"/>
</dbReference>
<dbReference type="Pfam" id="PF02302">
    <property type="entry name" value="PTS_IIB"/>
    <property type="match status" value="1"/>
</dbReference>
<organism evidence="4 5">
    <name type="scientific">Terribacillus aidingensis</name>
    <dbReference type="NCBI Taxonomy" id="586416"/>
    <lineage>
        <taxon>Bacteria</taxon>
        <taxon>Bacillati</taxon>
        <taxon>Bacillota</taxon>
        <taxon>Bacilli</taxon>
        <taxon>Bacillales</taxon>
        <taxon>Bacillaceae</taxon>
        <taxon>Terribacillus</taxon>
    </lineage>
</organism>
<keyword evidence="5" id="KW-1185">Reference proteome</keyword>
<dbReference type="AlphaFoldDB" id="A0A285P738"/>
<protein>
    <submittedName>
        <fullName evidence="4">PTS system IIB component, L-Asc family</fullName>
    </submittedName>
</protein>
<evidence type="ECO:0000313" key="4">
    <source>
        <dbReference type="EMBL" id="SNZ15691.1"/>
    </source>
</evidence>
<feature type="domain" description="PTS EIIB type-2" evidence="3">
    <location>
        <begin position="4"/>
        <end position="99"/>
    </location>
</feature>
<evidence type="ECO:0000313" key="5">
    <source>
        <dbReference type="Proteomes" id="UP000219356"/>
    </source>
</evidence>